<evidence type="ECO:0000256" key="2">
    <source>
        <dbReference type="ARBA" id="ARBA00022679"/>
    </source>
</evidence>
<evidence type="ECO:0000256" key="1">
    <source>
        <dbReference type="ARBA" id="ARBA00022676"/>
    </source>
</evidence>
<sequence length="311" mass="34328">MSPVPETSSHSLPLAGESLSPSGYVYVPPASDDQESNESAETRTAVGLKLEKPKTGAYVAPPTVDVWGLPFAQVTLDQTLEKIDQMITDREPRYIITANLNYAMLADQQSDLWRINRDAAMILADGQPIVWRSRIEMNALPERVAGSELIYRLGERSAEKGWGIYLLGAAPGVAQACANGLAELYPGCKIVGVESPPFREATAAEESAQIERIKAAKPDILLVAFGQPKGELWIHERLHKLNVPVSIQLGASFDFVAGNAKRAPEIWQKCGLEWAYRMGHDPKRLVPRYASNIWFLAKSLYQDAIGRRRSM</sequence>
<dbReference type="Pfam" id="PF03808">
    <property type="entry name" value="Glyco_tran_WecG"/>
    <property type="match status" value="1"/>
</dbReference>
<dbReference type="PANTHER" id="PTHR34136:SF1">
    <property type="entry name" value="UDP-N-ACETYL-D-MANNOSAMINURONIC ACID TRANSFERASE"/>
    <property type="match status" value="1"/>
</dbReference>
<feature type="compositionally biased region" description="Polar residues" evidence="3">
    <location>
        <begin position="1"/>
        <end position="11"/>
    </location>
</feature>
<keyword evidence="2 4" id="KW-0808">Transferase</keyword>
<organism evidence="4 5">
    <name type="scientific">Roseimaritima multifibrata</name>
    <dbReference type="NCBI Taxonomy" id="1930274"/>
    <lineage>
        <taxon>Bacteria</taxon>
        <taxon>Pseudomonadati</taxon>
        <taxon>Planctomycetota</taxon>
        <taxon>Planctomycetia</taxon>
        <taxon>Pirellulales</taxon>
        <taxon>Pirellulaceae</taxon>
        <taxon>Roseimaritima</taxon>
    </lineage>
</organism>
<dbReference type="CDD" id="cd06533">
    <property type="entry name" value="Glyco_transf_WecG_TagA"/>
    <property type="match status" value="1"/>
</dbReference>
<dbReference type="GO" id="GO:0047244">
    <property type="term" value="F:N-acetylglucosaminyldiphosphoundecaprenol N-acetyl-beta-D-mannosaminyltransferase activity"/>
    <property type="evidence" value="ECO:0007669"/>
    <property type="project" value="UniProtKB-EC"/>
</dbReference>
<dbReference type="AlphaFoldDB" id="A0A517MGU2"/>
<proteinExistence type="predicted"/>
<dbReference type="EC" id="2.4.1.187" evidence="4"/>
<gene>
    <name evidence="4" type="primary">tagA_1</name>
    <name evidence="4" type="ORF">FF011L_28810</name>
</gene>
<evidence type="ECO:0000256" key="3">
    <source>
        <dbReference type="SAM" id="MobiDB-lite"/>
    </source>
</evidence>
<dbReference type="EMBL" id="CP036262">
    <property type="protein sequence ID" value="QDS94103.1"/>
    <property type="molecule type" value="Genomic_DNA"/>
</dbReference>
<name>A0A517MGU2_9BACT</name>
<protein>
    <submittedName>
        <fullName evidence="4">N-acetylmannosaminyltransferase</fullName>
        <ecNumber evidence="4">2.4.1.187</ecNumber>
    </submittedName>
</protein>
<dbReference type="RefSeq" id="WP_246109396.1">
    <property type="nucleotide sequence ID" value="NZ_CP036262.1"/>
</dbReference>
<keyword evidence="1 4" id="KW-0328">Glycosyltransferase</keyword>
<evidence type="ECO:0000313" key="4">
    <source>
        <dbReference type="EMBL" id="QDS94103.1"/>
    </source>
</evidence>
<dbReference type="PANTHER" id="PTHR34136">
    <property type="match status" value="1"/>
</dbReference>
<dbReference type="NCBIfam" id="TIGR00696">
    <property type="entry name" value="wecG_tagA_cpsF"/>
    <property type="match status" value="1"/>
</dbReference>
<reference evidence="4 5" key="1">
    <citation type="submission" date="2019-02" db="EMBL/GenBank/DDBJ databases">
        <title>Deep-cultivation of Planctomycetes and their phenomic and genomic characterization uncovers novel biology.</title>
        <authorList>
            <person name="Wiegand S."/>
            <person name="Jogler M."/>
            <person name="Boedeker C."/>
            <person name="Pinto D."/>
            <person name="Vollmers J."/>
            <person name="Rivas-Marin E."/>
            <person name="Kohn T."/>
            <person name="Peeters S.H."/>
            <person name="Heuer A."/>
            <person name="Rast P."/>
            <person name="Oberbeckmann S."/>
            <person name="Bunk B."/>
            <person name="Jeske O."/>
            <person name="Meyerdierks A."/>
            <person name="Storesund J.E."/>
            <person name="Kallscheuer N."/>
            <person name="Luecker S."/>
            <person name="Lage O.M."/>
            <person name="Pohl T."/>
            <person name="Merkel B.J."/>
            <person name="Hornburger P."/>
            <person name="Mueller R.-W."/>
            <person name="Bruemmer F."/>
            <person name="Labrenz M."/>
            <person name="Spormann A.M."/>
            <person name="Op den Camp H."/>
            <person name="Overmann J."/>
            <person name="Amann R."/>
            <person name="Jetten M.S.M."/>
            <person name="Mascher T."/>
            <person name="Medema M.H."/>
            <person name="Devos D.P."/>
            <person name="Kaster A.-K."/>
            <person name="Ovreas L."/>
            <person name="Rohde M."/>
            <person name="Galperin M.Y."/>
            <person name="Jogler C."/>
        </authorList>
    </citation>
    <scope>NUCLEOTIDE SEQUENCE [LARGE SCALE GENOMIC DNA]</scope>
    <source>
        <strain evidence="4 5">FF011L</strain>
    </source>
</reference>
<dbReference type="InterPro" id="IPR004629">
    <property type="entry name" value="WecG_TagA_CpsF"/>
</dbReference>
<feature type="region of interest" description="Disordered" evidence="3">
    <location>
        <begin position="1"/>
        <end position="45"/>
    </location>
</feature>
<keyword evidence="5" id="KW-1185">Reference proteome</keyword>
<dbReference type="KEGG" id="rml:FF011L_28810"/>
<dbReference type="Proteomes" id="UP000320672">
    <property type="component" value="Chromosome"/>
</dbReference>
<evidence type="ECO:0000313" key="5">
    <source>
        <dbReference type="Proteomes" id="UP000320672"/>
    </source>
</evidence>
<accession>A0A517MGU2</accession>